<comment type="function">
    <text evidence="9">Catalyzes the phosphorylation of the position 2 hydroxy group of 4-diphosphocytidyl-2C-methyl-D-erythritol.</text>
</comment>
<dbReference type="GO" id="GO:0019288">
    <property type="term" value="P:isopentenyl diphosphate biosynthetic process, methylerythritol 4-phosphate pathway"/>
    <property type="evidence" value="ECO:0007669"/>
    <property type="project" value="UniProtKB-UniRule"/>
</dbReference>
<feature type="binding site" evidence="9">
    <location>
        <begin position="108"/>
        <end position="118"/>
    </location>
    <ligand>
        <name>ATP</name>
        <dbReference type="ChEBI" id="CHEBI:30616"/>
    </ligand>
</feature>
<comment type="catalytic activity">
    <reaction evidence="9">
        <text>4-CDP-2-C-methyl-D-erythritol + ATP = 4-CDP-2-C-methyl-D-erythritol 2-phosphate + ADP + H(+)</text>
        <dbReference type="Rhea" id="RHEA:18437"/>
        <dbReference type="ChEBI" id="CHEBI:15378"/>
        <dbReference type="ChEBI" id="CHEBI:30616"/>
        <dbReference type="ChEBI" id="CHEBI:57823"/>
        <dbReference type="ChEBI" id="CHEBI:57919"/>
        <dbReference type="ChEBI" id="CHEBI:456216"/>
        <dbReference type="EC" id="2.7.1.148"/>
    </reaction>
</comment>
<evidence type="ECO:0000256" key="3">
    <source>
        <dbReference type="ARBA" id="ARBA00017473"/>
    </source>
</evidence>
<comment type="pathway">
    <text evidence="9">Isoprenoid biosynthesis; isopentenyl diphosphate biosynthesis via DXP pathway; isopentenyl diphosphate from 1-deoxy-D-xylulose 5-phosphate: step 3/6.</text>
</comment>
<feature type="active site" evidence="9">
    <location>
        <position position="150"/>
    </location>
</feature>
<comment type="caution">
    <text evidence="12">The sequence shown here is derived from an EMBL/GenBank/DDBJ whole genome shotgun (WGS) entry which is preliminary data.</text>
</comment>
<dbReference type="PANTHER" id="PTHR43527">
    <property type="entry name" value="4-DIPHOSPHOCYTIDYL-2-C-METHYL-D-ERYTHRITOL KINASE, CHLOROPLASTIC"/>
    <property type="match status" value="1"/>
</dbReference>
<keyword evidence="5 9" id="KW-0547">Nucleotide-binding</keyword>
<evidence type="ECO:0000256" key="5">
    <source>
        <dbReference type="ARBA" id="ARBA00022741"/>
    </source>
</evidence>
<dbReference type="InterPro" id="IPR013750">
    <property type="entry name" value="GHMP_kinase_C_dom"/>
</dbReference>
<dbReference type="Gene3D" id="3.30.70.890">
    <property type="entry name" value="GHMP kinase, C-terminal domain"/>
    <property type="match status" value="1"/>
</dbReference>
<protein>
    <recommendedName>
        <fullName evidence="3 9">4-diphosphocytidyl-2-C-methyl-D-erythritol kinase</fullName>
        <shortName evidence="9">CMK</shortName>
        <ecNumber evidence="2 9">2.7.1.148</ecNumber>
    </recommendedName>
    <alternativeName>
        <fullName evidence="8 9">4-(cytidine-5'-diphospho)-2-C-methyl-D-erythritol kinase</fullName>
    </alternativeName>
</protein>
<dbReference type="InterPro" id="IPR006204">
    <property type="entry name" value="GHMP_kinase_N_dom"/>
</dbReference>
<proteinExistence type="inferred from homology"/>
<dbReference type="SUPFAM" id="SSF55060">
    <property type="entry name" value="GHMP Kinase, C-terminal domain"/>
    <property type="match status" value="1"/>
</dbReference>
<feature type="domain" description="GHMP kinase N-terminal" evidence="10">
    <location>
        <begin position="80"/>
        <end position="156"/>
    </location>
</feature>
<dbReference type="RefSeq" id="WP_184366285.1">
    <property type="nucleotide sequence ID" value="NZ_BAAAKM010000032.1"/>
</dbReference>
<dbReference type="InterPro" id="IPR014721">
    <property type="entry name" value="Ribsml_uS5_D2-typ_fold_subgr"/>
</dbReference>
<dbReference type="NCBIfam" id="NF002870">
    <property type="entry name" value="PRK03188.1"/>
    <property type="match status" value="1"/>
</dbReference>
<dbReference type="InterPro" id="IPR036554">
    <property type="entry name" value="GHMP_kinase_C_sf"/>
</dbReference>
<keyword evidence="4 9" id="KW-0808">Transferase</keyword>
<dbReference type="HAMAP" id="MF_00061">
    <property type="entry name" value="IspE"/>
    <property type="match status" value="1"/>
</dbReference>
<evidence type="ECO:0000256" key="8">
    <source>
        <dbReference type="ARBA" id="ARBA00032554"/>
    </source>
</evidence>
<sequence length="316" mass="32312">MTVDTTVTVRVPAKVNLQLAVGPRREDGFHALVNVFHAVSLFDEVTVKAASPRQPRALAALTATGQSESHLARVPLDETNLAARAAALLAEETGSGFPVDIHLDKHIPVAGGMAGGSADAAAALVACDRLWGCGLSRERLLDLAARLGSDVAFGLVGDTAVGTGRGELLDPMASPARYRWVFALSTRGLSTADVFGEYDRLRPDAPDPRLDPALEKALADGDAEALGRSLSNDLQPAALSLLPELQRTLDAGRSAGAIGALVSGSGPTCAFLIGGGGEDAAVVAEREAGVVAALRATGLCEQVVAADGDVPGTTVL</sequence>
<evidence type="ECO:0000256" key="7">
    <source>
        <dbReference type="ARBA" id="ARBA00022840"/>
    </source>
</evidence>
<dbReference type="GO" id="GO:0005524">
    <property type="term" value="F:ATP binding"/>
    <property type="evidence" value="ECO:0007669"/>
    <property type="project" value="UniProtKB-UniRule"/>
</dbReference>
<accession>A0A840W7E8</accession>
<evidence type="ECO:0000259" key="10">
    <source>
        <dbReference type="Pfam" id="PF00288"/>
    </source>
</evidence>
<dbReference type="SUPFAM" id="SSF54211">
    <property type="entry name" value="Ribosomal protein S5 domain 2-like"/>
    <property type="match status" value="1"/>
</dbReference>
<evidence type="ECO:0000256" key="6">
    <source>
        <dbReference type="ARBA" id="ARBA00022777"/>
    </source>
</evidence>
<keyword evidence="7 9" id="KW-0067">ATP-binding</keyword>
<evidence type="ECO:0000259" key="11">
    <source>
        <dbReference type="Pfam" id="PF08544"/>
    </source>
</evidence>
<dbReference type="Pfam" id="PF00288">
    <property type="entry name" value="GHMP_kinases_N"/>
    <property type="match status" value="1"/>
</dbReference>
<dbReference type="Pfam" id="PF08544">
    <property type="entry name" value="GHMP_kinases_C"/>
    <property type="match status" value="1"/>
</dbReference>
<feature type="active site" evidence="9">
    <location>
        <position position="14"/>
    </location>
</feature>
<evidence type="ECO:0000256" key="2">
    <source>
        <dbReference type="ARBA" id="ARBA00012052"/>
    </source>
</evidence>
<dbReference type="Gene3D" id="3.30.230.10">
    <property type="match status" value="1"/>
</dbReference>
<keyword evidence="9" id="KW-0414">Isoprene biosynthesis</keyword>
<dbReference type="PANTHER" id="PTHR43527:SF2">
    <property type="entry name" value="4-DIPHOSPHOCYTIDYL-2-C-METHYL-D-ERYTHRITOL KINASE, CHLOROPLASTIC"/>
    <property type="match status" value="1"/>
</dbReference>
<dbReference type="UniPathway" id="UPA00056">
    <property type="reaction ID" value="UER00094"/>
</dbReference>
<evidence type="ECO:0000313" key="13">
    <source>
        <dbReference type="Proteomes" id="UP000579647"/>
    </source>
</evidence>
<dbReference type="EMBL" id="JACHDO010000001">
    <property type="protein sequence ID" value="MBB5492940.1"/>
    <property type="molecule type" value="Genomic_DNA"/>
</dbReference>
<keyword evidence="13" id="KW-1185">Reference proteome</keyword>
<evidence type="ECO:0000256" key="1">
    <source>
        <dbReference type="ARBA" id="ARBA00009684"/>
    </source>
</evidence>
<dbReference type="InterPro" id="IPR020568">
    <property type="entry name" value="Ribosomal_Su5_D2-typ_SF"/>
</dbReference>
<dbReference type="GO" id="GO:0016114">
    <property type="term" value="P:terpenoid biosynthetic process"/>
    <property type="evidence" value="ECO:0007669"/>
    <property type="project" value="UniProtKB-UniRule"/>
</dbReference>
<dbReference type="GO" id="GO:0050515">
    <property type="term" value="F:4-(cytidine 5'-diphospho)-2-C-methyl-D-erythritol kinase activity"/>
    <property type="evidence" value="ECO:0007669"/>
    <property type="project" value="UniProtKB-UniRule"/>
</dbReference>
<gene>
    <name evidence="9" type="primary">ispE</name>
    <name evidence="12" type="ORF">HNR07_004077</name>
</gene>
<name>A0A840W7E8_9ACTN</name>
<dbReference type="InterPro" id="IPR004424">
    <property type="entry name" value="IspE"/>
</dbReference>
<evidence type="ECO:0000256" key="9">
    <source>
        <dbReference type="HAMAP-Rule" id="MF_00061"/>
    </source>
</evidence>
<keyword evidence="6 9" id="KW-0418">Kinase</keyword>
<reference evidence="12 13" key="1">
    <citation type="submission" date="2020-08" db="EMBL/GenBank/DDBJ databases">
        <title>Sequencing the genomes of 1000 actinobacteria strains.</title>
        <authorList>
            <person name="Klenk H.-P."/>
        </authorList>
    </citation>
    <scope>NUCLEOTIDE SEQUENCE [LARGE SCALE GENOMIC DNA]</scope>
    <source>
        <strain evidence="12 13">DSM 44598</strain>
    </source>
</reference>
<evidence type="ECO:0000256" key="4">
    <source>
        <dbReference type="ARBA" id="ARBA00022679"/>
    </source>
</evidence>
<comment type="similarity">
    <text evidence="1 9">Belongs to the GHMP kinase family. IspE subfamily.</text>
</comment>
<dbReference type="AlphaFoldDB" id="A0A840W7E8"/>
<dbReference type="NCBIfam" id="TIGR00154">
    <property type="entry name" value="ispE"/>
    <property type="match status" value="1"/>
</dbReference>
<feature type="domain" description="GHMP kinase C-terminal" evidence="11">
    <location>
        <begin position="215"/>
        <end position="273"/>
    </location>
</feature>
<dbReference type="EC" id="2.7.1.148" evidence="2 9"/>
<dbReference type="PIRSF" id="PIRSF010376">
    <property type="entry name" value="IspE"/>
    <property type="match status" value="1"/>
</dbReference>
<organism evidence="12 13">
    <name type="scientific">Nocardiopsis metallicus</name>
    <dbReference type="NCBI Taxonomy" id="179819"/>
    <lineage>
        <taxon>Bacteria</taxon>
        <taxon>Bacillati</taxon>
        <taxon>Actinomycetota</taxon>
        <taxon>Actinomycetes</taxon>
        <taxon>Streptosporangiales</taxon>
        <taxon>Nocardiopsidaceae</taxon>
        <taxon>Nocardiopsis</taxon>
    </lineage>
</organism>
<dbReference type="Proteomes" id="UP000579647">
    <property type="component" value="Unassembled WGS sequence"/>
</dbReference>
<evidence type="ECO:0000313" key="12">
    <source>
        <dbReference type="EMBL" id="MBB5492940.1"/>
    </source>
</evidence>